<proteinExistence type="predicted"/>
<gene>
    <name evidence="2" type="ORF">GCM10010977_10180</name>
</gene>
<dbReference type="Pfam" id="PF12867">
    <property type="entry name" value="DinB_2"/>
    <property type="match status" value="1"/>
</dbReference>
<sequence length="208" mass="22965">MTEEAAESTGLSKDNHRSVGLPLEQLSQQLRWHWDHHLSARLAGMSDEEYHWESARGAWGLRPRGTTPPDYPGAVQAGGGDWVVDFAVPEPEPAPVTTIAWRMAHVLVGVFGARMAGHFGGPEVDYFTYDYPGTAREAYERLHAAVTAWCEAVDSLDAGALGADVGEAEGPWKEHSMLELVLHINREAIHHGAEMCLLRDLYRADRNV</sequence>
<comment type="caution">
    <text evidence="2">The sequence shown here is derived from an EMBL/GenBank/DDBJ whole genome shotgun (WGS) entry which is preliminary data.</text>
</comment>
<dbReference type="InterPro" id="IPR024775">
    <property type="entry name" value="DinB-like"/>
</dbReference>
<evidence type="ECO:0000313" key="2">
    <source>
        <dbReference type="EMBL" id="GGO42999.1"/>
    </source>
</evidence>
<keyword evidence="3" id="KW-1185">Reference proteome</keyword>
<reference evidence="3" key="1">
    <citation type="journal article" date="2019" name="Int. J. Syst. Evol. Microbiol.">
        <title>The Global Catalogue of Microorganisms (GCM) 10K type strain sequencing project: providing services to taxonomists for standard genome sequencing and annotation.</title>
        <authorList>
            <consortium name="The Broad Institute Genomics Platform"/>
            <consortium name="The Broad Institute Genome Sequencing Center for Infectious Disease"/>
            <person name="Wu L."/>
            <person name="Ma J."/>
        </authorList>
    </citation>
    <scope>NUCLEOTIDE SEQUENCE [LARGE SCALE GENOMIC DNA]</scope>
    <source>
        <strain evidence="3">CGMCC 1.7064</strain>
    </source>
</reference>
<dbReference type="RefSeq" id="WP_188804817.1">
    <property type="nucleotide sequence ID" value="NZ_BAAAOU010000001.1"/>
</dbReference>
<dbReference type="EMBL" id="BMLQ01000002">
    <property type="protein sequence ID" value="GGO42999.1"/>
    <property type="molecule type" value="Genomic_DNA"/>
</dbReference>
<evidence type="ECO:0000259" key="1">
    <source>
        <dbReference type="Pfam" id="PF12867"/>
    </source>
</evidence>
<dbReference type="InterPro" id="IPR034660">
    <property type="entry name" value="DinB/YfiT-like"/>
</dbReference>
<accession>A0ABQ2LTG5</accession>
<feature type="domain" description="DinB-like" evidence="1">
    <location>
        <begin position="29"/>
        <end position="195"/>
    </location>
</feature>
<name>A0ABQ2LTG5_9MICC</name>
<dbReference type="SUPFAM" id="SSF109854">
    <property type="entry name" value="DinB/YfiT-like putative metalloenzymes"/>
    <property type="match status" value="1"/>
</dbReference>
<dbReference type="Proteomes" id="UP000642509">
    <property type="component" value="Unassembled WGS sequence"/>
</dbReference>
<evidence type="ECO:0000313" key="3">
    <source>
        <dbReference type="Proteomes" id="UP000642509"/>
    </source>
</evidence>
<organism evidence="2 3">
    <name type="scientific">Citricoccus zhacaiensis</name>
    <dbReference type="NCBI Taxonomy" id="489142"/>
    <lineage>
        <taxon>Bacteria</taxon>
        <taxon>Bacillati</taxon>
        <taxon>Actinomycetota</taxon>
        <taxon>Actinomycetes</taxon>
        <taxon>Micrococcales</taxon>
        <taxon>Micrococcaceae</taxon>
        <taxon>Citricoccus</taxon>
    </lineage>
</organism>
<protein>
    <recommendedName>
        <fullName evidence="1">DinB-like domain-containing protein</fullName>
    </recommendedName>
</protein>